<evidence type="ECO:0000313" key="3">
    <source>
        <dbReference type="Proteomes" id="UP000315369"/>
    </source>
</evidence>
<protein>
    <submittedName>
        <fullName evidence="2">Type II secretion system protein</fullName>
    </submittedName>
</protein>
<sequence>MRYGLSRASRGVTLLEVMATMAVMLLGVAAVMTLVTHISTSNRRTLTATQAQLIAERRLENIASMGCSAEPPCSNLAGLDNQRTKMWQTAQGDLLTVAPAAGVVAREYEVAVDVDYSRVPGSIEGGSRGSPDIARDLVPGQAGSIGNLVNVRVSVSWLEPGRTGRQVVVMQTRVAP</sequence>
<feature type="transmembrane region" description="Helical" evidence="1">
    <location>
        <begin position="12"/>
        <end position="35"/>
    </location>
</feature>
<name>A0A540WZ18_9BACT</name>
<evidence type="ECO:0000313" key="2">
    <source>
        <dbReference type="EMBL" id="TQF14252.1"/>
    </source>
</evidence>
<proteinExistence type="predicted"/>
<keyword evidence="1" id="KW-0472">Membrane</keyword>
<dbReference type="Proteomes" id="UP000315369">
    <property type="component" value="Unassembled WGS sequence"/>
</dbReference>
<dbReference type="NCBIfam" id="TIGR02532">
    <property type="entry name" value="IV_pilin_GFxxxE"/>
    <property type="match status" value="1"/>
</dbReference>
<dbReference type="RefSeq" id="WP_141644026.1">
    <property type="nucleotide sequence ID" value="NZ_VIFM01000073.1"/>
</dbReference>
<keyword evidence="1" id="KW-0812">Transmembrane</keyword>
<reference evidence="2 3" key="1">
    <citation type="submission" date="2019-06" db="EMBL/GenBank/DDBJ databases">
        <authorList>
            <person name="Livingstone P."/>
            <person name="Whitworth D."/>
        </authorList>
    </citation>
    <scope>NUCLEOTIDE SEQUENCE [LARGE SCALE GENOMIC DNA]</scope>
    <source>
        <strain evidence="2 3">AM401</strain>
    </source>
</reference>
<gene>
    <name evidence="2" type="ORF">FJV41_19565</name>
</gene>
<dbReference type="InterPro" id="IPR012902">
    <property type="entry name" value="N_methyl_site"/>
</dbReference>
<dbReference type="AlphaFoldDB" id="A0A540WZ18"/>
<dbReference type="OrthoDB" id="5512828at2"/>
<accession>A0A540WZ18</accession>
<keyword evidence="3" id="KW-1185">Reference proteome</keyword>
<comment type="caution">
    <text evidence="2">The sequence shown here is derived from an EMBL/GenBank/DDBJ whole genome shotgun (WGS) entry which is preliminary data.</text>
</comment>
<dbReference type="EMBL" id="VIFM01000073">
    <property type="protein sequence ID" value="TQF14252.1"/>
    <property type="molecule type" value="Genomic_DNA"/>
</dbReference>
<evidence type="ECO:0000256" key="1">
    <source>
        <dbReference type="SAM" id="Phobius"/>
    </source>
</evidence>
<organism evidence="2 3">
    <name type="scientific">Myxococcus llanfairpwllgwyngyllgogerychwyrndrobwllllantysiliogogogochensis</name>
    <dbReference type="NCBI Taxonomy" id="2590453"/>
    <lineage>
        <taxon>Bacteria</taxon>
        <taxon>Pseudomonadati</taxon>
        <taxon>Myxococcota</taxon>
        <taxon>Myxococcia</taxon>
        <taxon>Myxococcales</taxon>
        <taxon>Cystobacterineae</taxon>
        <taxon>Myxococcaceae</taxon>
        <taxon>Myxococcus</taxon>
    </lineage>
</organism>
<keyword evidence="1" id="KW-1133">Transmembrane helix</keyword>
<dbReference type="Pfam" id="PF07963">
    <property type="entry name" value="N_methyl"/>
    <property type="match status" value="1"/>
</dbReference>
<dbReference type="PROSITE" id="PS00409">
    <property type="entry name" value="PROKAR_NTER_METHYL"/>
    <property type="match status" value="1"/>
</dbReference>